<dbReference type="AlphaFoldDB" id="B7KFG4"/>
<dbReference type="Proteomes" id="UP000002384">
    <property type="component" value="Chromosome"/>
</dbReference>
<evidence type="ECO:0000313" key="3">
    <source>
        <dbReference type="Proteomes" id="UP000002384"/>
    </source>
</evidence>
<proteinExistence type="inferred from homology"/>
<dbReference type="STRING" id="65393.PCC7424_3487"/>
<keyword evidence="3" id="KW-1185">Reference proteome</keyword>
<dbReference type="PANTHER" id="PTHR37525:SF1">
    <property type="entry name" value="UPF0175 PROTEIN SSL1255"/>
    <property type="match status" value="1"/>
</dbReference>
<sequence>MSLIISDEILNATGMSASELLIEIAVMLFQQERASLGKASKIANMNYVEFQQLLAQRNISMHYDVEEFEEDIKTLKETGWL</sequence>
<dbReference type="InterPro" id="IPR005368">
    <property type="entry name" value="UPF0175"/>
</dbReference>
<name>B7KFG4_GLOC7</name>
<gene>
    <name evidence="2" type="ordered locus">PCC7424_3487</name>
</gene>
<dbReference type="HOGENOM" id="CLU_154570_2_0_3"/>
<dbReference type="RefSeq" id="WP_015955475.1">
    <property type="nucleotide sequence ID" value="NC_011729.1"/>
</dbReference>
<reference evidence="3" key="1">
    <citation type="journal article" date="2011" name="MBio">
        <title>Novel metabolic attributes of the genus Cyanothece, comprising a group of unicellular nitrogen-fixing Cyanobacteria.</title>
        <authorList>
            <person name="Bandyopadhyay A."/>
            <person name="Elvitigala T."/>
            <person name="Welsh E."/>
            <person name="Stockel J."/>
            <person name="Liberton M."/>
            <person name="Min H."/>
            <person name="Sherman L.A."/>
            <person name="Pakrasi H.B."/>
        </authorList>
    </citation>
    <scope>NUCLEOTIDE SEQUENCE [LARGE SCALE GENOMIC DNA]</scope>
    <source>
        <strain evidence="3">PCC 7424</strain>
    </source>
</reference>
<evidence type="ECO:0000256" key="1">
    <source>
        <dbReference type="ARBA" id="ARBA00005651"/>
    </source>
</evidence>
<dbReference type="Pfam" id="PF03683">
    <property type="entry name" value="UPF0175"/>
    <property type="match status" value="1"/>
</dbReference>
<dbReference type="InterPro" id="IPR052264">
    <property type="entry name" value="UPF0175_domain"/>
</dbReference>
<evidence type="ECO:0000313" key="2">
    <source>
        <dbReference type="EMBL" id="ACK71880.1"/>
    </source>
</evidence>
<comment type="similarity">
    <text evidence="1">Belongs to the UPF0175 family.</text>
</comment>
<dbReference type="OrthoDB" id="462653at2"/>
<dbReference type="PANTHER" id="PTHR37525">
    <property type="entry name" value="UPF0175 PROTEIN SSL1255"/>
    <property type="match status" value="1"/>
</dbReference>
<protein>
    <submittedName>
        <fullName evidence="2">Uncharacterized protein</fullName>
    </submittedName>
</protein>
<dbReference type="EMBL" id="CP001291">
    <property type="protein sequence ID" value="ACK71880.1"/>
    <property type="molecule type" value="Genomic_DNA"/>
</dbReference>
<accession>B7KFG4</accession>
<organism evidence="2 3">
    <name type="scientific">Gloeothece citriformis (strain PCC 7424)</name>
    <name type="common">Cyanothece sp. (strain PCC 7424)</name>
    <dbReference type="NCBI Taxonomy" id="65393"/>
    <lineage>
        <taxon>Bacteria</taxon>
        <taxon>Bacillati</taxon>
        <taxon>Cyanobacteriota</taxon>
        <taxon>Cyanophyceae</taxon>
        <taxon>Oscillatoriophycideae</taxon>
        <taxon>Chroococcales</taxon>
        <taxon>Aphanothecaceae</taxon>
        <taxon>Gloeothece</taxon>
        <taxon>Gloeothece citriformis</taxon>
    </lineage>
</organism>
<dbReference type="eggNOG" id="COG2886">
    <property type="taxonomic scope" value="Bacteria"/>
</dbReference>
<dbReference type="KEGG" id="cyc:PCC7424_3487"/>